<evidence type="ECO:0000256" key="3">
    <source>
        <dbReference type="ARBA" id="ARBA00023002"/>
    </source>
</evidence>
<dbReference type="SUPFAM" id="SSF55447">
    <property type="entry name" value="CO dehydrogenase flavoprotein C-terminal domain-like"/>
    <property type="match status" value="1"/>
</dbReference>
<dbReference type="InterPro" id="IPR036683">
    <property type="entry name" value="CO_DH_flav_C_dom_sf"/>
</dbReference>
<keyword evidence="2" id="KW-0274">FAD</keyword>
<keyword evidence="1" id="KW-0285">Flavoprotein</keyword>
<proteinExistence type="predicted"/>
<organism evidence="5 6">
    <name type="scientific">Rhodoplanes tepidamans</name>
    <name type="common">Rhodoplanes cryptolactis</name>
    <dbReference type="NCBI Taxonomy" id="200616"/>
    <lineage>
        <taxon>Bacteria</taxon>
        <taxon>Pseudomonadati</taxon>
        <taxon>Pseudomonadota</taxon>
        <taxon>Alphaproteobacteria</taxon>
        <taxon>Hyphomicrobiales</taxon>
        <taxon>Nitrobacteraceae</taxon>
        <taxon>Rhodoplanes</taxon>
    </lineage>
</organism>
<evidence type="ECO:0000259" key="4">
    <source>
        <dbReference type="PROSITE" id="PS51387"/>
    </source>
</evidence>
<feature type="domain" description="FAD-binding PCMH-type" evidence="4">
    <location>
        <begin position="1"/>
        <end position="176"/>
    </location>
</feature>
<dbReference type="Proteomes" id="UP001165652">
    <property type="component" value="Unassembled WGS sequence"/>
</dbReference>
<dbReference type="PANTHER" id="PTHR42659">
    <property type="entry name" value="XANTHINE DEHYDROGENASE SUBUNIT C-RELATED"/>
    <property type="match status" value="1"/>
</dbReference>
<dbReference type="InterPro" id="IPR002346">
    <property type="entry name" value="Mopterin_DH_FAD-bd"/>
</dbReference>
<dbReference type="EMBL" id="JAQQLI010000003">
    <property type="protein sequence ID" value="MDC7784720.1"/>
    <property type="molecule type" value="Genomic_DNA"/>
</dbReference>
<dbReference type="InterPro" id="IPR016166">
    <property type="entry name" value="FAD-bd_PCMH"/>
</dbReference>
<dbReference type="InterPro" id="IPR051312">
    <property type="entry name" value="Diverse_Substr_Oxidored"/>
</dbReference>
<evidence type="ECO:0000256" key="2">
    <source>
        <dbReference type="ARBA" id="ARBA00022827"/>
    </source>
</evidence>
<dbReference type="InterPro" id="IPR016167">
    <property type="entry name" value="FAD-bd_PCMH_sub1"/>
</dbReference>
<dbReference type="Gene3D" id="3.30.465.10">
    <property type="match status" value="1"/>
</dbReference>
<evidence type="ECO:0000313" key="6">
    <source>
        <dbReference type="Proteomes" id="UP001165652"/>
    </source>
</evidence>
<protein>
    <submittedName>
        <fullName evidence="5">FAD binding domain-containing protein</fullName>
    </submittedName>
</protein>
<reference evidence="5" key="2">
    <citation type="submission" date="2023-02" db="EMBL/GenBank/DDBJ databases">
        <authorList>
            <person name="Rayyan A."/>
            <person name="Meyer T."/>
            <person name="Kyndt J.A."/>
        </authorList>
    </citation>
    <scope>NUCLEOTIDE SEQUENCE</scope>
    <source>
        <strain evidence="5">DSM 9987</strain>
    </source>
</reference>
<comment type="caution">
    <text evidence="5">The sequence shown here is derived from an EMBL/GenBank/DDBJ whole genome shotgun (WGS) entry which is preliminary data.</text>
</comment>
<keyword evidence="6" id="KW-1185">Reference proteome</keyword>
<dbReference type="InterPro" id="IPR036318">
    <property type="entry name" value="FAD-bd_PCMH-like_sf"/>
</dbReference>
<evidence type="ECO:0000313" key="5">
    <source>
        <dbReference type="EMBL" id="MDC7784720.1"/>
    </source>
</evidence>
<evidence type="ECO:0000256" key="1">
    <source>
        <dbReference type="ARBA" id="ARBA00022630"/>
    </source>
</evidence>
<gene>
    <name evidence="5" type="ORF">PQJ73_03405</name>
</gene>
<reference evidence="5" key="1">
    <citation type="journal article" date="2023" name="Microbiol Resour">
        <title>Genome Sequences of Rhodoplanes serenus and Two Thermotolerant Strains, Rhodoplanes tepidamans and 'Rhodoplanes cryptolactis,' Further Refine the Genus.</title>
        <authorList>
            <person name="Rayyan A.A."/>
            <person name="Kyndt J.A."/>
        </authorList>
    </citation>
    <scope>NUCLEOTIDE SEQUENCE</scope>
    <source>
        <strain evidence="5">DSM 9987</strain>
    </source>
</reference>
<dbReference type="PANTHER" id="PTHR42659:SF2">
    <property type="entry name" value="XANTHINE DEHYDROGENASE SUBUNIT C-RELATED"/>
    <property type="match status" value="1"/>
</dbReference>
<dbReference type="Gene3D" id="3.30.43.10">
    <property type="entry name" value="Uridine Diphospho-n-acetylenolpyruvylglucosamine Reductase, domain 2"/>
    <property type="match status" value="1"/>
</dbReference>
<dbReference type="PROSITE" id="PS51387">
    <property type="entry name" value="FAD_PCMH"/>
    <property type="match status" value="1"/>
</dbReference>
<name>A0ABT5J511_RHOTP</name>
<keyword evidence="3" id="KW-0560">Oxidoreductase</keyword>
<sequence length="280" mass="28332">MKPVAFETVRAASLAEASRLLREAGGGAKLVAGGQSLGPMLNLRLARPRLLIDVAGIAELTVAVDAADQVVLGSCVTTAAVEDGRAGDAIPMLAEVAGHVAYRAVRNRGTVGGSLCHADPAADWPTALAALGADVIISDGRTERSVPVAGFATGAFETALAPGEILVRIRVPVPSHSAAWGWVKLTRKAGEFALANAAVLVDHERGICRIAIGALRGPPLVVGDARGLFGGGPVGAGALDRVALNRLLGAHGGDGGTERALHVTALARAADRAAAVRSRT</sequence>
<dbReference type="RefSeq" id="WP_272775566.1">
    <property type="nucleotide sequence ID" value="NZ_JAQQLI010000003.1"/>
</dbReference>
<accession>A0ABT5J511</accession>
<dbReference type="Pfam" id="PF00941">
    <property type="entry name" value="FAD_binding_5"/>
    <property type="match status" value="1"/>
</dbReference>
<dbReference type="InterPro" id="IPR016169">
    <property type="entry name" value="FAD-bd_PCMH_sub2"/>
</dbReference>
<dbReference type="SUPFAM" id="SSF56176">
    <property type="entry name" value="FAD-binding/transporter-associated domain-like"/>
    <property type="match status" value="1"/>
</dbReference>